<dbReference type="GO" id="GO:0046872">
    <property type="term" value="F:metal ion binding"/>
    <property type="evidence" value="ECO:0007669"/>
    <property type="project" value="UniProtKB-KW"/>
</dbReference>
<evidence type="ECO:0000256" key="3">
    <source>
        <dbReference type="ARBA" id="ARBA00022723"/>
    </source>
</evidence>
<evidence type="ECO:0000313" key="7">
    <source>
        <dbReference type="EMBL" id="TWA87890.1"/>
    </source>
</evidence>
<sequence length="425" mass="47177">MPNVLVVSSFEGGYQPNTAISAVTALNRNGYHARLLDTYVEGFAEEALDDAEVIAVSMPLFDSLNAGLQVIERARERNPDATVVHFGQYATLNAGRLPGRYGDYTVVGEWEQPLVNLARHVLDGADLDHTGLADTEAARSGRVPHPYLARGKIALPDRSLAPALVKYPQPQVEKLLGGLHVVGGVEATRGCHHRCTYCSVYAAYDGKVVMIGDDIVVEDVRNLIGQGMTHLTFTDAEFFNSKNHGVRILRRLHEAFPALTYDFTTRVDHILEHPDLFREMAGLGVRFVTSALEFPNQRVLDIVAKEITVEDIEAAIAQLHAVGITLNPTFIMYNPWVSKQDIVSFTDFVARNGLENVIDPIQYETRLHLYKGSPLLSRASTAGIELVEHEFHYEWKHPDPEVDAMYYANVAPPEPGVFKRCCLKC</sequence>
<dbReference type="InterPro" id="IPR006638">
    <property type="entry name" value="Elp3/MiaA/NifB-like_rSAM"/>
</dbReference>
<comment type="cofactor">
    <cofactor evidence="1">
        <name>[4Fe-4S] cluster</name>
        <dbReference type="ChEBI" id="CHEBI:49883"/>
    </cofactor>
</comment>
<dbReference type="Gene3D" id="3.80.30.20">
    <property type="entry name" value="tm_1862 like domain"/>
    <property type="match status" value="1"/>
</dbReference>
<dbReference type="InterPro" id="IPR058240">
    <property type="entry name" value="rSAM_sf"/>
</dbReference>
<evidence type="ECO:0000313" key="8">
    <source>
        <dbReference type="Proteomes" id="UP000318529"/>
    </source>
</evidence>
<dbReference type="PANTHER" id="PTHR43409">
    <property type="entry name" value="ANAEROBIC MAGNESIUM-PROTOPORPHYRIN IX MONOMETHYL ESTER CYCLASE-RELATED"/>
    <property type="match status" value="1"/>
</dbReference>
<dbReference type="GO" id="GO:0003824">
    <property type="term" value="F:catalytic activity"/>
    <property type="evidence" value="ECO:0007669"/>
    <property type="project" value="InterPro"/>
</dbReference>
<feature type="domain" description="Radical SAM core" evidence="6">
    <location>
        <begin position="177"/>
        <end position="397"/>
    </location>
</feature>
<dbReference type="InterPro" id="IPR051198">
    <property type="entry name" value="BchE-like"/>
</dbReference>
<dbReference type="GO" id="GO:0051536">
    <property type="term" value="F:iron-sulfur cluster binding"/>
    <property type="evidence" value="ECO:0007669"/>
    <property type="project" value="UniProtKB-KW"/>
</dbReference>
<dbReference type="SUPFAM" id="SSF102114">
    <property type="entry name" value="Radical SAM enzymes"/>
    <property type="match status" value="1"/>
</dbReference>
<dbReference type="SFLD" id="SFLDG01082">
    <property type="entry name" value="B12-binding_domain_containing"/>
    <property type="match status" value="1"/>
</dbReference>
<proteinExistence type="predicted"/>
<evidence type="ECO:0000256" key="1">
    <source>
        <dbReference type="ARBA" id="ARBA00001966"/>
    </source>
</evidence>
<dbReference type="GO" id="GO:0005829">
    <property type="term" value="C:cytosol"/>
    <property type="evidence" value="ECO:0007669"/>
    <property type="project" value="TreeGrafter"/>
</dbReference>
<name>A0A560CSQ7_AZOBR</name>
<gene>
    <name evidence="7" type="ORF">FBZ83_101759</name>
</gene>
<evidence type="ECO:0000256" key="2">
    <source>
        <dbReference type="ARBA" id="ARBA00022691"/>
    </source>
</evidence>
<comment type="caution">
    <text evidence="7">The sequence shown here is derived from an EMBL/GenBank/DDBJ whole genome shotgun (WGS) entry which is preliminary data.</text>
</comment>
<dbReference type="EMBL" id="VITH01000001">
    <property type="protein sequence ID" value="TWA87890.1"/>
    <property type="molecule type" value="Genomic_DNA"/>
</dbReference>
<keyword evidence="5" id="KW-0411">Iron-sulfur</keyword>
<reference evidence="7 8" key="1">
    <citation type="submission" date="2019-06" db="EMBL/GenBank/DDBJ databases">
        <title>Genomic Encyclopedia of Type Strains, Phase IV (KMG-V): Genome sequencing to study the core and pangenomes of soil and plant-associated prokaryotes.</title>
        <authorList>
            <person name="Whitman W."/>
        </authorList>
    </citation>
    <scope>NUCLEOTIDE SEQUENCE [LARGE SCALE GENOMIC DNA]</scope>
    <source>
        <strain evidence="7 8">BR 11650</strain>
    </source>
</reference>
<keyword evidence="3" id="KW-0479">Metal-binding</keyword>
<dbReference type="PROSITE" id="PS51918">
    <property type="entry name" value="RADICAL_SAM"/>
    <property type="match status" value="1"/>
</dbReference>
<dbReference type="AlphaFoldDB" id="A0A560CSQ7"/>
<dbReference type="NCBIfam" id="NF040542">
    <property type="entry name" value="rSAM_RCCLKC"/>
    <property type="match status" value="1"/>
</dbReference>
<dbReference type="RefSeq" id="WP_211101616.1">
    <property type="nucleotide sequence ID" value="NZ_VITH01000001.1"/>
</dbReference>
<accession>A0A560CSQ7</accession>
<dbReference type="NCBIfam" id="NF040537">
    <property type="entry name" value="radical_ArsL"/>
    <property type="match status" value="1"/>
</dbReference>
<evidence type="ECO:0000259" key="6">
    <source>
        <dbReference type="PROSITE" id="PS51918"/>
    </source>
</evidence>
<dbReference type="Proteomes" id="UP000318529">
    <property type="component" value="Unassembled WGS sequence"/>
</dbReference>
<evidence type="ECO:0000256" key="5">
    <source>
        <dbReference type="ARBA" id="ARBA00023014"/>
    </source>
</evidence>
<dbReference type="InterPro" id="IPR023404">
    <property type="entry name" value="rSAM_horseshoe"/>
</dbReference>
<dbReference type="SFLD" id="SFLDS00029">
    <property type="entry name" value="Radical_SAM"/>
    <property type="match status" value="1"/>
</dbReference>
<dbReference type="CDD" id="cd01335">
    <property type="entry name" value="Radical_SAM"/>
    <property type="match status" value="1"/>
</dbReference>
<dbReference type="InterPro" id="IPR007197">
    <property type="entry name" value="rSAM"/>
</dbReference>
<evidence type="ECO:0000256" key="4">
    <source>
        <dbReference type="ARBA" id="ARBA00023004"/>
    </source>
</evidence>
<protein>
    <submittedName>
        <fullName evidence="7">Radical SAM superfamily enzyme YgiQ (UPF0313 family)</fullName>
    </submittedName>
</protein>
<dbReference type="SMART" id="SM00729">
    <property type="entry name" value="Elp3"/>
    <property type="match status" value="1"/>
</dbReference>
<keyword evidence="4" id="KW-0408">Iron</keyword>
<organism evidence="7 8">
    <name type="scientific">Azospirillum brasilense</name>
    <dbReference type="NCBI Taxonomy" id="192"/>
    <lineage>
        <taxon>Bacteria</taxon>
        <taxon>Pseudomonadati</taxon>
        <taxon>Pseudomonadota</taxon>
        <taxon>Alphaproteobacteria</taxon>
        <taxon>Rhodospirillales</taxon>
        <taxon>Azospirillaceae</taxon>
        <taxon>Azospirillum</taxon>
    </lineage>
</organism>
<keyword evidence="2" id="KW-0949">S-adenosyl-L-methionine</keyword>
<dbReference type="PANTHER" id="PTHR43409:SF7">
    <property type="entry name" value="BLL1977 PROTEIN"/>
    <property type="match status" value="1"/>
</dbReference>
<dbReference type="Pfam" id="PF04055">
    <property type="entry name" value="Radical_SAM"/>
    <property type="match status" value="1"/>
</dbReference>